<gene>
    <name evidence="1" type="ORF">FHX41_1307</name>
</gene>
<accession>A0A543IAW4</accession>
<sequence>MILSRSLRGGLAVLAAGVPPAVPGAVLAAPDRAAAAPAAASSAAVNLRDFDLRRGPDRAAPIRALDGRLDRGDADAVLRSSGQKKLRGGCGKAAAVPSGALVHCFDAADSAATDWIPQGVTTVSDAVESERLPGGGRPILVSWHDSGRVRVTFVDPDRRTYRHVLLVHPTMKGNKPTYTDIDIHAGGIAWYGDRLYVADTRHGLREFDTRHIYDLHKSKAGTTADTGRAGLHGGKYHGHGYRYVMPQTGSWRFVRGPTARRCGGSGPPRMSWIAIDRTTWHHALIGGEWCRPKEPRGRIVTWPVRALSGTRPVRADWAATLPADRIQGAVRANGQWWFTQGRGKQRGRLLTTRRDWWDWGRVTSSPASHGPEDLSCHRGQHRVWTVAEYAKKRALWSFPAAPCR</sequence>
<evidence type="ECO:0008006" key="3">
    <source>
        <dbReference type="Google" id="ProtNLM"/>
    </source>
</evidence>
<organism evidence="1 2">
    <name type="scientific">Actinomadura hallensis</name>
    <dbReference type="NCBI Taxonomy" id="337895"/>
    <lineage>
        <taxon>Bacteria</taxon>
        <taxon>Bacillati</taxon>
        <taxon>Actinomycetota</taxon>
        <taxon>Actinomycetes</taxon>
        <taxon>Streptosporangiales</taxon>
        <taxon>Thermomonosporaceae</taxon>
        <taxon>Actinomadura</taxon>
    </lineage>
</organism>
<dbReference type="EMBL" id="VFPO01000001">
    <property type="protein sequence ID" value="TQM67687.1"/>
    <property type="molecule type" value="Genomic_DNA"/>
</dbReference>
<dbReference type="OrthoDB" id="618894at2"/>
<name>A0A543IAW4_9ACTN</name>
<keyword evidence="2" id="KW-1185">Reference proteome</keyword>
<dbReference type="SUPFAM" id="SSF63825">
    <property type="entry name" value="YWTD domain"/>
    <property type="match status" value="1"/>
</dbReference>
<evidence type="ECO:0000313" key="2">
    <source>
        <dbReference type="Proteomes" id="UP000316706"/>
    </source>
</evidence>
<dbReference type="AlphaFoldDB" id="A0A543IAW4"/>
<comment type="caution">
    <text evidence="1">The sequence shown here is derived from an EMBL/GenBank/DDBJ whole genome shotgun (WGS) entry which is preliminary data.</text>
</comment>
<proteinExistence type="predicted"/>
<protein>
    <recommendedName>
        <fullName evidence="3">Secreted protein</fullName>
    </recommendedName>
</protein>
<reference evidence="1 2" key="1">
    <citation type="submission" date="2019-06" db="EMBL/GenBank/DDBJ databases">
        <title>Sequencing the genomes of 1000 actinobacteria strains.</title>
        <authorList>
            <person name="Klenk H.-P."/>
        </authorList>
    </citation>
    <scope>NUCLEOTIDE SEQUENCE [LARGE SCALE GENOMIC DNA]</scope>
    <source>
        <strain evidence="1 2">DSM 45043</strain>
    </source>
</reference>
<dbReference type="Proteomes" id="UP000316706">
    <property type="component" value="Unassembled WGS sequence"/>
</dbReference>
<dbReference type="RefSeq" id="WP_141966666.1">
    <property type="nucleotide sequence ID" value="NZ_VFPO01000001.1"/>
</dbReference>
<evidence type="ECO:0000313" key="1">
    <source>
        <dbReference type="EMBL" id="TQM67687.1"/>
    </source>
</evidence>